<dbReference type="InterPro" id="IPR011991">
    <property type="entry name" value="ArsR-like_HTH"/>
</dbReference>
<dbReference type="InterPro" id="IPR019888">
    <property type="entry name" value="Tscrpt_reg_AsnC-like"/>
</dbReference>
<evidence type="ECO:0000259" key="4">
    <source>
        <dbReference type="PROSITE" id="PS50956"/>
    </source>
</evidence>
<name>A0A6S7BQX6_9BURK</name>
<dbReference type="Pfam" id="PF01037">
    <property type="entry name" value="AsnC_trans_reg"/>
    <property type="match status" value="1"/>
</dbReference>
<accession>A0A6S7BQX6</accession>
<protein>
    <recommendedName>
        <fullName evidence="4">HTH asnC-type domain-containing protein</fullName>
    </recommendedName>
</protein>
<dbReference type="InterPro" id="IPR011008">
    <property type="entry name" value="Dimeric_a/b-barrel"/>
</dbReference>
<dbReference type="Pfam" id="PF13404">
    <property type="entry name" value="HTH_AsnC-type"/>
    <property type="match status" value="1"/>
</dbReference>
<dbReference type="SUPFAM" id="SSF46785">
    <property type="entry name" value="Winged helix' DNA-binding domain"/>
    <property type="match status" value="1"/>
</dbReference>
<dbReference type="GO" id="GO:0043565">
    <property type="term" value="F:sequence-specific DNA binding"/>
    <property type="evidence" value="ECO:0007669"/>
    <property type="project" value="InterPro"/>
</dbReference>
<dbReference type="GO" id="GO:0005829">
    <property type="term" value="C:cytosol"/>
    <property type="evidence" value="ECO:0007669"/>
    <property type="project" value="TreeGrafter"/>
</dbReference>
<organism evidence="5 6">
    <name type="scientific">Pararobbsia alpina</name>
    <dbReference type="NCBI Taxonomy" id="621374"/>
    <lineage>
        <taxon>Bacteria</taxon>
        <taxon>Pseudomonadati</taxon>
        <taxon>Pseudomonadota</taxon>
        <taxon>Betaproteobacteria</taxon>
        <taxon>Burkholderiales</taxon>
        <taxon>Burkholderiaceae</taxon>
        <taxon>Pararobbsia</taxon>
    </lineage>
</organism>
<dbReference type="SUPFAM" id="SSF54909">
    <property type="entry name" value="Dimeric alpha+beta barrel"/>
    <property type="match status" value="1"/>
</dbReference>
<keyword evidence="6" id="KW-1185">Reference proteome</keyword>
<proteinExistence type="predicted"/>
<dbReference type="Proteomes" id="UP000494115">
    <property type="component" value="Unassembled WGS sequence"/>
</dbReference>
<dbReference type="PRINTS" id="PR00033">
    <property type="entry name" value="HTHASNC"/>
</dbReference>
<dbReference type="GO" id="GO:0006355">
    <property type="term" value="P:regulation of DNA-templated transcription"/>
    <property type="evidence" value="ECO:0007669"/>
    <property type="project" value="UniProtKB-ARBA"/>
</dbReference>
<evidence type="ECO:0000256" key="2">
    <source>
        <dbReference type="ARBA" id="ARBA00023125"/>
    </source>
</evidence>
<dbReference type="PANTHER" id="PTHR30154:SF53">
    <property type="entry name" value="HTH-TYPE TRANSCRIPTIONAL REGULATOR LRPC"/>
    <property type="match status" value="1"/>
</dbReference>
<dbReference type="SMART" id="SM00344">
    <property type="entry name" value="HTH_ASNC"/>
    <property type="match status" value="1"/>
</dbReference>
<dbReference type="CDD" id="cd00090">
    <property type="entry name" value="HTH_ARSR"/>
    <property type="match status" value="1"/>
</dbReference>
<dbReference type="InterPro" id="IPR000485">
    <property type="entry name" value="AsnC-type_HTH_dom"/>
</dbReference>
<dbReference type="AlphaFoldDB" id="A0A6S7BQX6"/>
<evidence type="ECO:0000313" key="6">
    <source>
        <dbReference type="Proteomes" id="UP000494115"/>
    </source>
</evidence>
<sequence length="185" mass="20395">MPGRRAVVCQRGLVASTWSGPVRSFSGDFQISRRNAVQNLDEIDLKIITHLQDDARTSTARLAKEIGVARTTVISRIARLERDGVIAGYSLRLSREVIDGLVQAFVGITVEARSGPDVIRKLSKIVEIQTLCSVSGEFDYMLMLQAPSPARLDRLLDEIGSIEGVARTRTSVVLSRKIERGTQLF</sequence>
<evidence type="ECO:0000256" key="3">
    <source>
        <dbReference type="ARBA" id="ARBA00023163"/>
    </source>
</evidence>
<keyword evidence="2" id="KW-0238">DNA-binding</keyword>
<dbReference type="PROSITE" id="PS50956">
    <property type="entry name" value="HTH_ASNC_2"/>
    <property type="match status" value="1"/>
</dbReference>
<feature type="domain" description="HTH asnC-type" evidence="4">
    <location>
        <begin position="40"/>
        <end position="102"/>
    </location>
</feature>
<dbReference type="PANTHER" id="PTHR30154">
    <property type="entry name" value="LEUCINE-RESPONSIVE REGULATORY PROTEIN"/>
    <property type="match status" value="1"/>
</dbReference>
<evidence type="ECO:0000313" key="5">
    <source>
        <dbReference type="EMBL" id="CAB3792445.1"/>
    </source>
</evidence>
<keyword evidence="3" id="KW-0804">Transcription</keyword>
<keyword evidence="1" id="KW-0805">Transcription regulation</keyword>
<dbReference type="InterPro" id="IPR019887">
    <property type="entry name" value="Tscrpt_reg_AsnC/Lrp_C"/>
</dbReference>
<dbReference type="GO" id="GO:0043200">
    <property type="term" value="P:response to amino acid"/>
    <property type="evidence" value="ECO:0007669"/>
    <property type="project" value="TreeGrafter"/>
</dbReference>
<dbReference type="InterPro" id="IPR036390">
    <property type="entry name" value="WH_DNA-bd_sf"/>
</dbReference>
<reference evidence="5 6" key="1">
    <citation type="submission" date="2020-04" db="EMBL/GenBank/DDBJ databases">
        <authorList>
            <person name="De Canck E."/>
        </authorList>
    </citation>
    <scope>NUCLEOTIDE SEQUENCE [LARGE SCALE GENOMIC DNA]</scope>
    <source>
        <strain evidence="5 6">LMG 28138</strain>
    </source>
</reference>
<dbReference type="EMBL" id="CADIKM010000015">
    <property type="protein sequence ID" value="CAB3792445.1"/>
    <property type="molecule type" value="Genomic_DNA"/>
</dbReference>
<dbReference type="Gene3D" id="1.10.10.10">
    <property type="entry name" value="Winged helix-like DNA-binding domain superfamily/Winged helix DNA-binding domain"/>
    <property type="match status" value="1"/>
</dbReference>
<dbReference type="InterPro" id="IPR036388">
    <property type="entry name" value="WH-like_DNA-bd_sf"/>
</dbReference>
<evidence type="ECO:0000256" key="1">
    <source>
        <dbReference type="ARBA" id="ARBA00023015"/>
    </source>
</evidence>
<dbReference type="Gene3D" id="3.30.70.920">
    <property type="match status" value="1"/>
</dbReference>
<gene>
    <name evidence="5" type="ORF">LMG28138_03350</name>
</gene>